<name>A0ABU6JGQ9_9BURK</name>
<evidence type="ECO:0000313" key="2">
    <source>
        <dbReference type="Proteomes" id="UP001352263"/>
    </source>
</evidence>
<evidence type="ECO:0000313" key="1">
    <source>
        <dbReference type="EMBL" id="MEC4722846.1"/>
    </source>
</evidence>
<accession>A0ABU6JGQ9</accession>
<sequence>MEIKVSVGVGSRYSWPNGKPVSSEALPDGRTKHTLENGRIFTVSRPTYVLDYLSTWMGGEPDETYSVQIAIAGLSAMEGFYEVWNFDTGQARNYAFHKTARITHIGTGNVFTGEELEKLLRSQTEG</sequence>
<reference evidence="1 2" key="1">
    <citation type="submission" date="2023-10" db="EMBL/GenBank/DDBJ databases">
        <title>Noviherbaspirillum sp. CPCC 100848 genome assembly.</title>
        <authorList>
            <person name="Li X.Y."/>
            <person name="Fang X.M."/>
        </authorList>
    </citation>
    <scope>NUCLEOTIDE SEQUENCE [LARGE SCALE GENOMIC DNA]</scope>
    <source>
        <strain evidence="1 2">CPCC 100848</strain>
    </source>
</reference>
<dbReference type="RefSeq" id="WP_326509504.1">
    <property type="nucleotide sequence ID" value="NZ_JAWIIV010000037.1"/>
</dbReference>
<proteinExistence type="predicted"/>
<dbReference type="EMBL" id="JAWIIV010000037">
    <property type="protein sequence ID" value="MEC4722846.1"/>
    <property type="molecule type" value="Genomic_DNA"/>
</dbReference>
<comment type="caution">
    <text evidence="1">The sequence shown here is derived from an EMBL/GenBank/DDBJ whole genome shotgun (WGS) entry which is preliminary data.</text>
</comment>
<gene>
    <name evidence="1" type="ORF">RY831_27170</name>
</gene>
<protein>
    <submittedName>
        <fullName evidence="1">Uncharacterized protein</fullName>
    </submittedName>
</protein>
<organism evidence="1 2">
    <name type="scientific">Noviherbaspirillum album</name>
    <dbReference type="NCBI Taxonomy" id="3080276"/>
    <lineage>
        <taxon>Bacteria</taxon>
        <taxon>Pseudomonadati</taxon>
        <taxon>Pseudomonadota</taxon>
        <taxon>Betaproteobacteria</taxon>
        <taxon>Burkholderiales</taxon>
        <taxon>Oxalobacteraceae</taxon>
        <taxon>Noviherbaspirillum</taxon>
    </lineage>
</organism>
<keyword evidence="2" id="KW-1185">Reference proteome</keyword>
<dbReference type="Proteomes" id="UP001352263">
    <property type="component" value="Unassembled WGS sequence"/>
</dbReference>